<dbReference type="PANTHER" id="PTHR21324:SF2">
    <property type="entry name" value="EG:22E5.9 PROTEIN"/>
    <property type="match status" value="1"/>
</dbReference>
<evidence type="ECO:0000259" key="7">
    <source>
        <dbReference type="Pfam" id="PF10277"/>
    </source>
</evidence>
<comment type="caution">
    <text evidence="8">The sequence shown here is derived from an EMBL/GenBank/DDBJ whole genome shotgun (WGS) entry which is preliminary data.</text>
</comment>
<evidence type="ECO:0000256" key="4">
    <source>
        <dbReference type="ARBA" id="ARBA00022989"/>
    </source>
</evidence>
<dbReference type="InterPro" id="IPR050911">
    <property type="entry name" value="DRAM/TMEM150_Autophagy_Mod"/>
</dbReference>
<evidence type="ECO:0000256" key="3">
    <source>
        <dbReference type="ARBA" id="ARBA00022692"/>
    </source>
</evidence>
<comment type="subcellular location">
    <subcellularLocation>
        <location evidence="1">Endomembrane system</location>
        <topology evidence="1">Multi-pass membrane protein</topology>
    </subcellularLocation>
</comment>
<feature type="transmembrane region" description="Helical" evidence="6">
    <location>
        <begin position="131"/>
        <end position="151"/>
    </location>
</feature>
<feature type="transmembrane region" description="Helical" evidence="6">
    <location>
        <begin position="172"/>
        <end position="195"/>
    </location>
</feature>
<gene>
    <name evidence="8" type="ORF">V1264_003153</name>
</gene>
<dbReference type="Pfam" id="PF10277">
    <property type="entry name" value="Frag1"/>
    <property type="match status" value="1"/>
</dbReference>
<evidence type="ECO:0000313" key="9">
    <source>
        <dbReference type="Proteomes" id="UP001374579"/>
    </source>
</evidence>
<evidence type="ECO:0000256" key="6">
    <source>
        <dbReference type="SAM" id="Phobius"/>
    </source>
</evidence>
<dbReference type="GO" id="GO:0012505">
    <property type="term" value="C:endomembrane system"/>
    <property type="evidence" value="ECO:0007669"/>
    <property type="project" value="UniProtKB-SubCell"/>
</dbReference>
<keyword evidence="5 6" id="KW-0472">Membrane</keyword>
<dbReference type="PANTHER" id="PTHR21324">
    <property type="entry name" value="FASTING-INDUCIBLE INTEGRAL MEMBRANE PROTEIN TM6P1-RELATED"/>
    <property type="match status" value="1"/>
</dbReference>
<feature type="transmembrane region" description="Helical" evidence="6">
    <location>
        <begin position="103"/>
        <end position="125"/>
    </location>
</feature>
<feature type="transmembrane region" description="Helical" evidence="6">
    <location>
        <begin position="215"/>
        <end position="240"/>
    </location>
</feature>
<dbReference type="EMBL" id="JBAMIC010000012">
    <property type="protein sequence ID" value="KAK7098942.1"/>
    <property type="molecule type" value="Genomic_DNA"/>
</dbReference>
<feature type="domain" description="CWH43-like N-terminal" evidence="7">
    <location>
        <begin position="7"/>
        <end position="244"/>
    </location>
</feature>
<dbReference type="Proteomes" id="UP001374579">
    <property type="component" value="Unassembled WGS sequence"/>
</dbReference>
<dbReference type="AlphaFoldDB" id="A0AAN9G8J8"/>
<evidence type="ECO:0000313" key="8">
    <source>
        <dbReference type="EMBL" id="KAK7098942.1"/>
    </source>
</evidence>
<feature type="transmembrane region" description="Helical" evidence="6">
    <location>
        <begin position="53"/>
        <end position="71"/>
    </location>
</feature>
<keyword evidence="4 6" id="KW-1133">Transmembrane helix</keyword>
<keyword evidence="3 6" id="KW-0812">Transmembrane</keyword>
<name>A0AAN9G8J8_9CAEN</name>
<organism evidence="8 9">
    <name type="scientific">Littorina saxatilis</name>
    <dbReference type="NCBI Taxonomy" id="31220"/>
    <lineage>
        <taxon>Eukaryota</taxon>
        <taxon>Metazoa</taxon>
        <taxon>Spiralia</taxon>
        <taxon>Lophotrochozoa</taxon>
        <taxon>Mollusca</taxon>
        <taxon>Gastropoda</taxon>
        <taxon>Caenogastropoda</taxon>
        <taxon>Littorinimorpha</taxon>
        <taxon>Littorinoidea</taxon>
        <taxon>Littorinidae</taxon>
        <taxon>Littorina</taxon>
    </lineage>
</organism>
<evidence type="ECO:0000256" key="5">
    <source>
        <dbReference type="ARBA" id="ARBA00023136"/>
    </source>
</evidence>
<sequence>MLCNKLHVFPVIMALYLPFTFIITYAIAVYNDHVEPVFPYISDTGTIPPESCIFGQLLNLYAALTAWCMYLRYKQVRLYYRGVELAGIEPGSHRSRSVRKKQLANKACLVIGIIASLGASVVGNFQEDNVLSVHLLGAAMAFGGGGVYIWMQALLSYKMANLPRSHRCTRHVRVVLAIIHSICFFIMMIATKLSLDKFPYSLKRIKLWKSSDPGYTEHLFATFTEWIMAVVLSAYFLTYFGELKVVRTKMLIMHKNATLVANSNSVVPNRSPTLSTNAAMAYATAVYTDNSLDPVEAADDNKQVSVAIDG</sequence>
<reference evidence="8 9" key="1">
    <citation type="submission" date="2024-02" db="EMBL/GenBank/DDBJ databases">
        <title>Chromosome-scale genome assembly of the rough periwinkle Littorina saxatilis.</title>
        <authorList>
            <person name="De Jode A."/>
            <person name="Faria R."/>
            <person name="Formenti G."/>
            <person name="Sims Y."/>
            <person name="Smith T.P."/>
            <person name="Tracey A."/>
            <person name="Wood J.M.D."/>
            <person name="Zagrodzka Z.B."/>
            <person name="Johannesson K."/>
            <person name="Butlin R.K."/>
            <person name="Leder E.H."/>
        </authorList>
    </citation>
    <scope>NUCLEOTIDE SEQUENCE [LARGE SCALE GENOMIC DNA]</scope>
    <source>
        <strain evidence="8">Snail1</strain>
        <tissue evidence="8">Muscle</tissue>
    </source>
</reference>
<keyword evidence="9" id="KW-1185">Reference proteome</keyword>
<evidence type="ECO:0000256" key="2">
    <source>
        <dbReference type="ARBA" id="ARBA00006565"/>
    </source>
</evidence>
<protein>
    <recommendedName>
        <fullName evidence="7">CWH43-like N-terminal domain-containing protein</fullName>
    </recommendedName>
</protein>
<evidence type="ECO:0000256" key="1">
    <source>
        <dbReference type="ARBA" id="ARBA00004127"/>
    </source>
</evidence>
<feature type="transmembrane region" description="Helical" evidence="6">
    <location>
        <begin position="7"/>
        <end position="30"/>
    </location>
</feature>
<dbReference type="InterPro" id="IPR019402">
    <property type="entry name" value="CWH43_N"/>
</dbReference>
<accession>A0AAN9G8J8</accession>
<comment type="similarity">
    <text evidence="2">Belongs to the DRAM/TMEM150 family.</text>
</comment>
<proteinExistence type="inferred from homology"/>